<evidence type="ECO:0000313" key="1">
    <source>
        <dbReference type="EMBL" id="BAD71977.1"/>
    </source>
</evidence>
<sequence>MGRGMGRRWRGASGWAFALTLLLSVAFALTPAGTVIRNQAVAEASGERYLSNVAETRVQAVCRPLLFPDGTPEAPALRASAAPGGWVHLPYRLKNGGNAPYTFALSHVLHGTSSWVPEAVRFYLDVNANALSDPGEPEVSEVALGMGEEVALVLALKVPATASGSLFITPVATCPGGEEDGENYARVEASGILEPSLFLAKAASPAALLPGERATFTLTLRNLGTGEARGPILLSDPLAGLEGLRYVPGSARAPKGILEFFDGAAWRTEEPPSVLGVRLRLERLLPGEEATLSFQVEALPTASPGPRENRALAEGPGGPAEGVAVLEVLPLYRHHLGPGGNPKALPGGEGSGDDLQEARGLAGQPYCFRHTLLNEGTAQDRYRIRVEGAPGRLLTLQGTPLPEPVPLGPGESLDFLACFDAKEAGVLEATLVAASLGGGGENRTRDRLEVLPAEALVLRKEADPAPGTTLKAGDLFTYALVVENRFAPLPNARVEDRLPPWVEFLEASGGSYDPESHAVVFLLDPLPLGETRLWVRVRVKADTPDDTLLQNRFTLTSESTPNPLVSNEVRHPVLSVNLALSKEVAPKEAAPGDLLTYTLKVTNPASTPLEVRLEDTPNPRLAYLEGSARGGRCGGSLNPLEPVREGASLRWTLTLGPKESFCLEYRMRVLPGAPATLVNVAEAQGLSAQGAATARVQARAQVRVRLGPLGLERGVLLGRVYLDVNEDGRYDPGNDVPLPGARVVLANGWQTLTDREGRYAFRDLEPGVWQVMLDPASAPFPPLPHPEALGEGYRHGVRVQGLSVSDFPLKAPKGFLEAYRETTLRFGPLTLEKRLLPLKEGFRVVLLLRSQEPLEDLTVRDPQPDGTEKTFHFALFSGEEVLEYALEEPYMSDPEVRWRYP</sequence>
<reference evidence="1 2" key="1">
    <citation type="submission" date="2004-11" db="EMBL/GenBank/DDBJ databases">
        <title>Complete genome sequence of Thermus thermophilus HB8.</title>
        <authorList>
            <person name="Masui R."/>
            <person name="Kurokawa K."/>
            <person name="Nakagawa N."/>
            <person name="Tokunaga F."/>
            <person name="Koyama Y."/>
            <person name="Shibata T."/>
            <person name="Oshima T."/>
            <person name="Yokoyama S."/>
            <person name="Yasunaga T."/>
            <person name="Kuramitsu S."/>
        </authorList>
    </citation>
    <scope>NUCLEOTIDE SEQUENCE [LARGE SCALE GENOMIC DNA]</scope>
    <source>
        <strain evidence="2">ATCC 27634 / DSM 579 / HB8</strain>
        <plasmid evidence="1 2">pTT27</plasmid>
    </source>
</reference>
<dbReference type="KEGG" id="ttj:TTHB181"/>
<dbReference type="SUPFAM" id="SSF117074">
    <property type="entry name" value="Hypothetical protein PA1324"/>
    <property type="match status" value="1"/>
</dbReference>
<keyword evidence="1" id="KW-0614">Plasmid</keyword>
<proteinExistence type="predicted"/>
<dbReference type="InterPro" id="IPR051172">
    <property type="entry name" value="Chlamydia_OmcB"/>
</dbReference>
<geneLocation type="plasmid" evidence="1 2">
    <name>pTT27</name>
</geneLocation>
<evidence type="ECO:0008006" key="3">
    <source>
        <dbReference type="Google" id="ProtNLM"/>
    </source>
</evidence>
<dbReference type="Gene3D" id="2.60.40.10">
    <property type="entry name" value="Immunoglobulins"/>
    <property type="match status" value="1"/>
</dbReference>
<dbReference type="HOGENOM" id="CLU_313931_0_0_0"/>
<protein>
    <recommendedName>
        <fullName evidence="3">DUF11 domain-containing protein</fullName>
    </recommendedName>
</protein>
<organism evidence="1 2">
    <name type="scientific">Thermus thermophilus (strain ATCC 27634 / DSM 579 / HB8)</name>
    <dbReference type="NCBI Taxonomy" id="300852"/>
    <lineage>
        <taxon>Bacteria</taxon>
        <taxon>Thermotogati</taxon>
        <taxon>Deinococcota</taxon>
        <taxon>Deinococci</taxon>
        <taxon>Thermales</taxon>
        <taxon>Thermaceae</taxon>
        <taxon>Thermus</taxon>
    </lineage>
</organism>
<dbReference type="PATRIC" id="fig|300852.9.peg.2131"/>
<dbReference type="InterPro" id="IPR047589">
    <property type="entry name" value="DUF11_rpt"/>
</dbReference>
<dbReference type="EMBL" id="AP008227">
    <property type="protein sequence ID" value="BAD71977.1"/>
    <property type="molecule type" value="Genomic_DNA"/>
</dbReference>
<keyword evidence="2" id="KW-1185">Reference proteome</keyword>
<dbReference type="NCBIfam" id="TIGR01451">
    <property type="entry name" value="B_ant_repeat"/>
    <property type="match status" value="1"/>
</dbReference>
<accession>Q53VY8</accession>
<dbReference type="PANTHER" id="PTHR34819">
    <property type="entry name" value="LARGE CYSTEINE-RICH PERIPLASMIC PROTEIN OMCB"/>
    <property type="match status" value="1"/>
</dbReference>
<evidence type="ECO:0000313" key="2">
    <source>
        <dbReference type="Proteomes" id="UP000000532"/>
    </source>
</evidence>
<dbReference type="Proteomes" id="UP000000532">
    <property type="component" value="Plasmid pTT27"/>
</dbReference>
<dbReference type="EnsemblBacteria" id="BAD71977">
    <property type="protein sequence ID" value="BAD71977"/>
    <property type="gene ID" value="BAD71977"/>
</dbReference>
<dbReference type="AlphaFoldDB" id="Q53VY8"/>
<name>Q53VY8_THET8</name>
<gene>
    <name evidence="1" type="ordered locus">TTHB181</name>
</gene>
<dbReference type="PANTHER" id="PTHR34819:SF3">
    <property type="entry name" value="CELL SURFACE PROTEIN"/>
    <property type="match status" value="1"/>
</dbReference>
<dbReference type="InterPro" id="IPR013783">
    <property type="entry name" value="Ig-like_fold"/>
</dbReference>